<name>A0A8S5N9K3_9CAUD</name>
<reference evidence="1" key="1">
    <citation type="journal article" date="2021" name="Proc. Natl. Acad. Sci. U.S.A.">
        <title>A Catalog of Tens of Thousands of Viruses from Human Metagenomes Reveals Hidden Associations with Chronic Diseases.</title>
        <authorList>
            <person name="Tisza M.J."/>
            <person name="Buck C.B."/>
        </authorList>
    </citation>
    <scope>NUCLEOTIDE SEQUENCE</scope>
    <source>
        <strain evidence="1">Ct1mp9</strain>
    </source>
</reference>
<dbReference type="EMBL" id="BK015111">
    <property type="protein sequence ID" value="DAD91374.1"/>
    <property type="molecule type" value="Genomic_DNA"/>
</dbReference>
<proteinExistence type="predicted"/>
<accession>A0A8S5N9K3</accession>
<protein>
    <submittedName>
        <fullName evidence="1">Uncharacterized protein</fullName>
    </submittedName>
</protein>
<organism evidence="1">
    <name type="scientific">Siphoviridae sp. ct1mp9</name>
    <dbReference type="NCBI Taxonomy" id="2826274"/>
    <lineage>
        <taxon>Viruses</taxon>
        <taxon>Duplodnaviria</taxon>
        <taxon>Heunggongvirae</taxon>
        <taxon>Uroviricota</taxon>
        <taxon>Caudoviricetes</taxon>
    </lineage>
</organism>
<evidence type="ECO:0000313" key="1">
    <source>
        <dbReference type="EMBL" id="DAD91374.1"/>
    </source>
</evidence>
<sequence>MRWIVRVARTMDDVKECYFTDKNKALKHVEALKKLSVAVDATVWMEEIDDENEVFT</sequence>